<dbReference type="EMBL" id="MNPL01012927">
    <property type="protein sequence ID" value="OQR71979.1"/>
    <property type="molecule type" value="Genomic_DNA"/>
</dbReference>
<dbReference type="GO" id="GO:0030127">
    <property type="term" value="C:COPII vesicle coat"/>
    <property type="evidence" value="ECO:0007669"/>
    <property type="project" value="TreeGrafter"/>
</dbReference>
<feature type="repeat" description="WD" evidence="9">
    <location>
        <begin position="276"/>
        <end position="309"/>
    </location>
</feature>
<keyword evidence="4 9" id="KW-0853">WD repeat</keyword>
<dbReference type="InParanoid" id="A0A1V9XEQ9"/>
<dbReference type="GO" id="GO:0015031">
    <property type="term" value="P:protein transport"/>
    <property type="evidence" value="ECO:0007669"/>
    <property type="project" value="UniProtKB-KW"/>
</dbReference>
<feature type="region of interest" description="Disordered" evidence="10">
    <location>
        <begin position="728"/>
        <end position="797"/>
    </location>
</feature>
<organism evidence="11 12">
    <name type="scientific">Tropilaelaps mercedesae</name>
    <dbReference type="NCBI Taxonomy" id="418985"/>
    <lineage>
        <taxon>Eukaryota</taxon>
        <taxon>Metazoa</taxon>
        <taxon>Ecdysozoa</taxon>
        <taxon>Arthropoda</taxon>
        <taxon>Chelicerata</taxon>
        <taxon>Arachnida</taxon>
        <taxon>Acari</taxon>
        <taxon>Parasitiformes</taxon>
        <taxon>Mesostigmata</taxon>
        <taxon>Gamasina</taxon>
        <taxon>Dermanyssoidea</taxon>
        <taxon>Laelapidae</taxon>
        <taxon>Tropilaelaps</taxon>
    </lineage>
</organism>
<dbReference type="PROSITE" id="PS00678">
    <property type="entry name" value="WD_REPEATS_1"/>
    <property type="match status" value="1"/>
</dbReference>
<name>A0A1V9XEQ9_9ACAR</name>
<feature type="compositionally biased region" description="Polar residues" evidence="10">
    <location>
        <begin position="728"/>
        <end position="746"/>
    </location>
</feature>
<feature type="region of interest" description="Disordered" evidence="10">
    <location>
        <begin position="896"/>
        <end position="1013"/>
    </location>
</feature>
<dbReference type="SMART" id="SM00320">
    <property type="entry name" value="WD40"/>
    <property type="match status" value="5"/>
</dbReference>
<dbReference type="InterPro" id="IPR040251">
    <property type="entry name" value="SEC31-like"/>
</dbReference>
<dbReference type="GO" id="GO:0005198">
    <property type="term" value="F:structural molecule activity"/>
    <property type="evidence" value="ECO:0007669"/>
    <property type="project" value="TreeGrafter"/>
</dbReference>
<evidence type="ECO:0000256" key="8">
    <source>
        <dbReference type="ARBA" id="ARBA00022927"/>
    </source>
</evidence>
<comment type="subcellular location">
    <subcellularLocation>
        <location evidence="1">Endoplasmic reticulum</location>
    </subcellularLocation>
</comment>
<evidence type="ECO:0000256" key="6">
    <source>
        <dbReference type="ARBA" id="ARBA00022824"/>
    </source>
</evidence>
<dbReference type="SUPFAM" id="SSF50978">
    <property type="entry name" value="WD40 repeat-like"/>
    <property type="match status" value="1"/>
</dbReference>
<evidence type="ECO:0000313" key="11">
    <source>
        <dbReference type="EMBL" id="OQR71979.1"/>
    </source>
</evidence>
<evidence type="ECO:0000256" key="7">
    <source>
        <dbReference type="ARBA" id="ARBA00022892"/>
    </source>
</evidence>
<dbReference type="PANTHER" id="PTHR13923:SF11">
    <property type="entry name" value="SECRETORY 31, ISOFORM D"/>
    <property type="match status" value="1"/>
</dbReference>
<dbReference type="GO" id="GO:0090110">
    <property type="term" value="P:COPII-coated vesicle cargo loading"/>
    <property type="evidence" value="ECO:0007669"/>
    <property type="project" value="TreeGrafter"/>
</dbReference>
<evidence type="ECO:0000256" key="3">
    <source>
        <dbReference type="ARBA" id="ARBA00022448"/>
    </source>
</evidence>
<dbReference type="Pfam" id="PF00400">
    <property type="entry name" value="WD40"/>
    <property type="match status" value="2"/>
</dbReference>
<dbReference type="FunCoup" id="A0A1V9XEQ9">
    <property type="interactions" value="1519"/>
</dbReference>
<dbReference type="GO" id="GO:0070971">
    <property type="term" value="C:endoplasmic reticulum exit site"/>
    <property type="evidence" value="ECO:0007669"/>
    <property type="project" value="TreeGrafter"/>
</dbReference>
<dbReference type="InterPro" id="IPR019775">
    <property type="entry name" value="WD40_repeat_CS"/>
</dbReference>
<keyword evidence="7" id="KW-0931">ER-Golgi transport</keyword>
<proteinExistence type="inferred from homology"/>
<evidence type="ECO:0000313" key="12">
    <source>
        <dbReference type="Proteomes" id="UP000192247"/>
    </source>
</evidence>
<keyword evidence="6" id="KW-0256">Endoplasmic reticulum</keyword>
<dbReference type="Proteomes" id="UP000192247">
    <property type="component" value="Unassembled WGS sequence"/>
</dbReference>
<accession>A0A1V9XEQ9</accession>
<dbReference type="PANTHER" id="PTHR13923">
    <property type="entry name" value="SEC31-RELATED PROTEIN"/>
    <property type="match status" value="1"/>
</dbReference>
<protein>
    <submittedName>
        <fullName evidence="11">Protein transport protein Sec31A-like</fullName>
    </submittedName>
</protein>
<dbReference type="InterPro" id="IPR001680">
    <property type="entry name" value="WD40_rpt"/>
</dbReference>
<feature type="compositionally biased region" description="Low complexity" evidence="10">
    <location>
        <begin position="753"/>
        <end position="765"/>
    </location>
</feature>
<evidence type="ECO:0000256" key="2">
    <source>
        <dbReference type="ARBA" id="ARBA00009358"/>
    </source>
</evidence>
<evidence type="ECO:0000256" key="10">
    <source>
        <dbReference type="SAM" id="MobiDB-lite"/>
    </source>
</evidence>
<sequence>MKMKSLARTANCAWSPEEVHSGIFLAAGTAAQQVDASFNTSSQLELLSLDAASSDKELKPIAQAPCELRFHKIVWGALGIQQNTAPSGILCGGTNNCTVQLFSVQRLLDGEPPLLAAYRNHSGPVRALDLNPFQHNLLASGSRDSEIFIWDLSSLSAQPYTPGTPCQPLEDVASLSWNRQVEHILASALSTRCVVWDLRKSEAIIRVGESSPRFRCKAVAWNPQVGLVAVLLPLTSTVRSIEVTVATQLCLASEDDHTPWLQIWDLRYASSPVKTLEKHRKGVLAINWNPKDEDMLVSCGKDSSVCIWNPNGAQGSELISEIHTSSDWNFEVQWCPRNPGLVSTASFSGELAVYSVIGGDAGGCGDGGLKKAPSWLSGGVGAQFGFGGKLITFSKGAGANVDVIQLVTDNELISRVNRMDEALLKGTTYEERAENAKVSAFWESKLEGEDGLLWKFIDALHSSDSTRQVQDLLGFPSDAQTGDATEDLASAFDQTVQMNGGSCVSDTTSAGRISRALVSGDVRKSVELCLRSRRFTEALFLADYAQDVSLKESVRKEFLNAHRADSMCRLVACVSSGLWEELAELAPPSEWQTTLAAVLGHVTGDNQRTLGLCATVADKLASAGRREDAMLAYVLAKDLDKLAESYLIIRGAPNSSERLQTFMELMTAARLVTGAHHLPKPIAPLVAEYVGLLAEHGCLPTTLHYLNDLDTQDAKVVQLRDRILQSQGMTDSYSQHRQQSRAQTHSGGLASTGYPGPGQSYPGYPDVNSNLPTAAGQKPSLGPQEISPPSGERAARPLSRAGKYPAVVDPSIKNSGAGYGVYSAPYNPTVQDPYVGYPSVGAPQYDSYLHSRSTTPAVDSYGAQYPAGLTGRPAFDGGMTAPAPVLQAAPMVPAAPTSPPLNLPSGNDYTRDERYTAPGWNDPPPLRRSSKQLPNPAVIPETTCSPLTTPLPGAPASTSVPGTDTFGYYSPQQTSYQMQAAGAPASLQSQHQQTTYTSAVQPPPAPATASVEKPPIPQEYQTLFDTFNRLRMACQGVQNNLVQKKMEDVSRKIEHLGDKLRHSELSDATISSLQGIAEAIANQNYAYALQVFAYLAQTSNLTETSAFLPGIKTLLTVAQQHQLCA</sequence>
<dbReference type="Gene3D" id="1.20.940.10">
    <property type="entry name" value="Functional domain of the splicing factor Prp18"/>
    <property type="match status" value="1"/>
</dbReference>
<evidence type="ECO:0000256" key="4">
    <source>
        <dbReference type="ARBA" id="ARBA00022574"/>
    </source>
</evidence>
<gene>
    <name evidence="11" type="ORF">BIW11_10665</name>
</gene>
<dbReference type="InterPro" id="IPR036322">
    <property type="entry name" value="WD40_repeat_dom_sf"/>
</dbReference>
<dbReference type="OrthoDB" id="6491109at2759"/>
<evidence type="ECO:0000256" key="5">
    <source>
        <dbReference type="ARBA" id="ARBA00022737"/>
    </source>
</evidence>
<evidence type="ECO:0000256" key="1">
    <source>
        <dbReference type="ARBA" id="ARBA00004240"/>
    </source>
</evidence>
<reference evidence="11 12" key="1">
    <citation type="journal article" date="2017" name="Gigascience">
        <title>Draft genome of the honey bee ectoparasitic mite, Tropilaelaps mercedesae, is shaped by the parasitic life history.</title>
        <authorList>
            <person name="Dong X."/>
            <person name="Armstrong S.D."/>
            <person name="Xia D."/>
            <person name="Makepeace B.L."/>
            <person name="Darby A.C."/>
            <person name="Kadowaki T."/>
        </authorList>
    </citation>
    <scope>NUCLEOTIDE SEQUENCE [LARGE SCALE GENOMIC DNA]</scope>
    <source>
        <strain evidence="11">Wuxi-XJTLU</strain>
    </source>
</reference>
<evidence type="ECO:0000256" key="9">
    <source>
        <dbReference type="PROSITE-ProRule" id="PRU00221"/>
    </source>
</evidence>
<dbReference type="GO" id="GO:0007029">
    <property type="term" value="P:endoplasmic reticulum organization"/>
    <property type="evidence" value="ECO:0007669"/>
    <property type="project" value="TreeGrafter"/>
</dbReference>
<dbReference type="PROSITE" id="PS50082">
    <property type="entry name" value="WD_REPEATS_2"/>
    <property type="match status" value="2"/>
</dbReference>
<keyword evidence="5" id="KW-0677">Repeat</keyword>
<dbReference type="STRING" id="418985.A0A1V9XEQ9"/>
<dbReference type="Gene3D" id="1.25.40.1030">
    <property type="match status" value="1"/>
</dbReference>
<dbReference type="Gene3D" id="2.130.10.10">
    <property type="entry name" value="YVTN repeat-like/Quinoprotein amine dehydrogenase"/>
    <property type="match status" value="1"/>
</dbReference>
<keyword evidence="8" id="KW-0653">Protein transport</keyword>
<keyword evidence="3" id="KW-0813">Transport</keyword>
<comment type="caution">
    <text evidence="11">The sequence shown here is derived from an EMBL/GenBank/DDBJ whole genome shotgun (WGS) entry which is preliminary data.</text>
</comment>
<dbReference type="InterPro" id="IPR015943">
    <property type="entry name" value="WD40/YVTN_repeat-like_dom_sf"/>
</dbReference>
<dbReference type="PROSITE" id="PS50294">
    <property type="entry name" value="WD_REPEATS_REGION"/>
    <property type="match status" value="2"/>
</dbReference>
<dbReference type="AlphaFoldDB" id="A0A1V9XEQ9"/>
<comment type="similarity">
    <text evidence="2">Belongs to the WD repeat SEC31 family.</text>
</comment>
<feature type="compositionally biased region" description="Polar residues" evidence="10">
    <location>
        <begin position="986"/>
        <end position="1000"/>
    </location>
</feature>
<feature type="repeat" description="WD" evidence="9">
    <location>
        <begin position="118"/>
        <end position="154"/>
    </location>
</feature>
<keyword evidence="12" id="KW-1185">Reference proteome</keyword>